<gene>
    <name evidence="2" type="ORF">ACJIZ3_003570</name>
</gene>
<protein>
    <recommendedName>
        <fullName evidence="4">Transmembrane protein</fullName>
    </recommendedName>
</protein>
<dbReference type="AlphaFoldDB" id="A0ABD3U9L4"/>
<evidence type="ECO:0000313" key="2">
    <source>
        <dbReference type="EMBL" id="KAL3846167.1"/>
    </source>
</evidence>
<keyword evidence="1" id="KW-0812">Transmembrane</keyword>
<proteinExistence type="predicted"/>
<keyword evidence="1" id="KW-1133">Transmembrane helix</keyword>
<keyword evidence="3" id="KW-1185">Reference proteome</keyword>
<keyword evidence="1" id="KW-0472">Membrane</keyword>
<sequence>MSKLKSEFSGKSGQTVDESYSFVKNYKQCKCNSSSLEPVWLNLNHHGLGKCFSYEQLNVLDAELKSFSTSGNAKESEENRLIEEYYTCYSQKDATFSSDSPLKCSHKHPKNDQDSWLQEFEAITDDELRKTPMKKEMENKKLYSDLDSDLIGLKNIEPWWNAADTNDLASLASQRPSQFVRNCDLPKAQTMLCVNNSEEVKGQTRNKETRRNLDSVSVDKSHGTLGVLECIIQGSDETISYGDGSSTVKLDPLATQEPISGDLTRSELLEALCHSQTRAREAEKLAREAYNEKERVIDLFFRQASYLFAYRQWLQMLQLESLCLNLRSKNQFNSLTSSALLPWVRVKGMALRKNRRRTAKKKIGKQRFHISKYAIVFALGLGLAGAGLLVGWSVGFLFPAL</sequence>
<dbReference type="PANTHER" id="PTHR33868">
    <property type="entry name" value="EXPRESSED PROTEIN"/>
    <property type="match status" value="1"/>
</dbReference>
<feature type="transmembrane region" description="Helical" evidence="1">
    <location>
        <begin position="373"/>
        <end position="398"/>
    </location>
</feature>
<dbReference type="EMBL" id="JBJXBP010000002">
    <property type="protein sequence ID" value="KAL3846167.1"/>
    <property type="molecule type" value="Genomic_DNA"/>
</dbReference>
<reference evidence="2 3" key="1">
    <citation type="submission" date="2024-12" db="EMBL/GenBank/DDBJ databases">
        <title>The unique morphological basis and parallel evolutionary history of personate flowers in Penstemon.</title>
        <authorList>
            <person name="Depatie T.H."/>
            <person name="Wessinger C.A."/>
        </authorList>
    </citation>
    <scope>NUCLEOTIDE SEQUENCE [LARGE SCALE GENOMIC DNA]</scope>
    <source>
        <strain evidence="2">WTNN_2</strain>
        <tissue evidence="2">Leaf</tissue>
    </source>
</reference>
<evidence type="ECO:0008006" key="4">
    <source>
        <dbReference type="Google" id="ProtNLM"/>
    </source>
</evidence>
<dbReference type="Proteomes" id="UP001634393">
    <property type="component" value="Unassembled WGS sequence"/>
</dbReference>
<accession>A0ABD3U9L4</accession>
<comment type="caution">
    <text evidence="2">The sequence shown here is derived from an EMBL/GenBank/DDBJ whole genome shotgun (WGS) entry which is preliminary data.</text>
</comment>
<name>A0ABD3U9L4_9LAMI</name>
<organism evidence="2 3">
    <name type="scientific">Penstemon smallii</name>
    <dbReference type="NCBI Taxonomy" id="265156"/>
    <lineage>
        <taxon>Eukaryota</taxon>
        <taxon>Viridiplantae</taxon>
        <taxon>Streptophyta</taxon>
        <taxon>Embryophyta</taxon>
        <taxon>Tracheophyta</taxon>
        <taxon>Spermatophyta</taxon>
        <taxon>Magnoliopsida</taxon>
        <taxon>eudicotyledons</taxon>
        <taxon>Gunneridae</taxon>
        <taxon>Pentapetalae</taxon>
        <taxon>asterids</taxon>
        <taxon>lamiids</taxon>
        <taxon>Lamiales</taxon>
        <taxon>Plantaginaceae</taxon>
        <taxon>Cheloneae</taxon>
        <taxon>Penstemon</taxon>
    </lineage>
</organism>
<evidence type="ECO:0000313" key="3">
    <source>
        <dbReference type="Proteomes" id="UP001634393"/>
    </source>
</evidence>
<dbReference type="PANTHER" id="PTHR33868:SF18">
    <property type="entry name" value="TRANSMEMBRANE PROTEIN"/>
    <property type="match status" value="1"/>
</dbReference>
<evidence type="ECO:0000256" key="1">
    <source>
        <dbReference type="SAM" id="Phobius"/>
    </source>
</evidence>